<keyword evidence="4" id="KW-0808">Transferase</keyword>
<dbReference type="NCBIfam" id="NF041645">
    <property type="entry name" value="prot_kin_PA4780"/>
    <property type="match status" value="1"/>
</dbReference>
<dbReference type="Proteomes" id="UP000235346">
    <property type="component" value="Unassembled WGS sequence"/>
</dbReference>
<evidence type="ECO:0000313" key="14">
    <source>
        <dbReference type="EMBL" id="PMR72178.1"/>
    </source>
</evidence>
<dbReference type="CDD" id="cd05145">
    <property type="entry name" value="RIO1_like"/>
    <property type="match status" value="1"/>
</dbReference>
<dbReference type="EMBL" id="PNRE01000003">
    <property type="protein sequence ID" value="PMR72178.1"/>
    <property type="molecule type" value="Genomic_DNA"/>
</dbReference>
<evidence type="ECO:0000256" key="5">
    <source>
        <dbReference type="ARBA" id="ARBA00022723"/>
    </source>
</evidence>
<feature type="compositionally biased region" description="Basic and acidic residues" evidence="12">
    <location>
        <begin position="291"/>
        <end position="300"/>
    </location>
</feature>
<dbReference type="Gene3D" id="1.10.510.10">
    <property type="entry name" value="Transferase(Phosphotransferase) domain 1"/>
    <property type="match status" value="1"/>
</dbReference>
<keyword evidence="6" id="KW-0547">Nucleotide-binding</keyword>
<evidence type="ECO:0000256" key="8">
    <source>
        <dbReference type="ARBA" id="ARBA00022840"/>
    </source>
</evidence>
<evidence type="ECO:0000256" key="1">
    <source>
        <dbReference type="ARBA" id="ARBA00009196"/>
    </source>
</evidence>
<keyword evidence="5" id="KW-0479">Metal-binding</keyword>
<protein>
    <recommendedName>
        <fullName evidence="2">non-specific serine/threonine protein kinase</fullName>
        <ecNumber evidence="2">2.7.11.1</ecNumber>
    </recommendedName>
</protein>
<reference evidence="14 15" key="1">
    <citation type="submission" date="2018-01" db="EMBL/GenBank/DDBJ databases">
        <title>Halomonas endophytica sp. nov., isolated from storage liquid in the stems of Populus euphratica.</title>
        <authorList>
            <person name="Chen C."/>
        </authorList>
    </citation>
    <scope>NUCLEOTIDE SEQUENCE [LARGE SCALE GENOMIC DNA]</scope>
    <source>
        <strain evidence="14 15">DSM 26881</strain>
    </source>
</reference>
<dbReference type="Gene3D" id="3.30.200.20">
    <property type="entry name" value="Phosphorylase Kinase, domain 1"/>
    <property type="match status" value="1"/>
</dbReference>
<dbReference type="SUPFAM" id="SSF56112">
    <property type="entry name" value="Protein kinase-like (PK-like)"/>
    <property type="match status" value="1"/>
</dbReference>
<comment type="caution">
    <text evidence="14">The sequence shown here is derived from an EMBL/GenBank/DDBJ whole genome shotgun (WGS) entry which is preliminary data.</text>
</comment>
<comment type="catalytic activity">
    <reaction evidence="11">
        <text>L-seryl-[protein] + ATP = O-phospho-L-seryl-[protein] + ADP + H(+)</text>
        <dbReference type="Rhea" id="RHEA:17989"/>
        <dbReference type="Rhea" id="RHEA-COMP:9863"/>
        <dbReference type="Rhea" id="RHEA-COMP:11604"/>
        <dbReference type="ChEBI" id="CHEBI:15378"/>
        <dbReference type="ChEBI" id="CHEBI:29999"/>
        <dbReference type="ChEBI" id="CHEBI:30616"/>
        <dbReference type="ChEBI" id="CHEBI:83421"/>
        <dbReference type="ChEBI" id="CHEBI:456216"/>
        <dbReference type="EC" id="2.7.11.1"/>
    </reaction>
</comment>
<dbReference type="SMART" id="SM00090">
    <property type="entry name" value="RIO"/>
    <property type="match status" value="1"/>
</dbReference>
<keyword evidence="8" id="KW-0067">ATP-binding</keyword>
<evidence type="ECO:0000256" key="3">
    <source>
        <dbReference type="ARBA" id="ARBA00022527"/>
    </source>
</evidence>
<dbReference type="RefSeq" id="WP_102625980.1">
    <property type="nucleotide sequence ID" value="NZ_PDOH01000018.1"/>
</dbReference>
<gene>
    <name evidence="14" type="ORF">C1H66_00600</name>
</gene>
<accession>A0A2N7TVJ4</accession>
<proteinExistence type="inferred from homology"/>
<evidence type="ECO:0000256" key="2">
    <source>
        <dbReference type="ARBA" id="ARBA00012513"/>
    </source>
</evidence>
<dbReference type="InterPro" id="IPR018934">
    <property type="entry name" value="RIO_dom"/>
</dbReference>
<evidence type="ECO:0000259" key="13">
    <source>
        <dbReference type="SMART" id="SM00090"/>
    </source>
</evidence>
<keyword evidence="9" id="KW-0460">Magnesium</keyword>
<comment type="catalytic activity">
    <reaction evidence="10">
        <text>L-threonyl-[protein] + ATP = O-phospho-L-threonyl-[protein] + ADP + H(+)</text>
        <dbReference type="Rhea" id="RHEA:46608"/>
        <dbReference type="Rhea" id="RHEA-COMP:11060"/>
        <dbReference type="Rhea" id="RHEA-COMP:11605"/>
        <dbReference type="ChEBI" id="CHEBI:15378"/>
        <dbReference type="ChEBI" id="CHEBI:30013"/>
        <dbReference type="ChEBI" id="CHEBI:30616"/>
        <dbReference type="ChEBI" id="CHEBI:61977"/>
        <dbReference type="ChEBI" id="CHEBI:456216"/>
        <dbReference type="EC" id="2.7.11.1"/>
    </reaction>
</comment>
<dbReference type="InterPro" id="IPR048148">
    <property type="entry name" value="Prot_kin_PA4780"/>
</dbReference>
<feature type="compositionally biased region" description="Basic and acidic residues" evidence="12">
    <location>
        <begin position="271"/>
        <end position="283"/>
    </location>
</feature>
<dbReference type="OrthoDB" id="9795258at2"/>
<feature type="region of interest" description="Disordered" evidence="12">
    <location>
        <begin position="271"/>
        <end position="300"/>
    </location>
</feature>
<evidence type="ECO:0000256" key="11">
    <source>
        <dbReference type="ARBA" id="ARBA00048679"/>
    </source>
</evidence>
<organism evidence="14 15">
    <name type="scientific">Halomonas heilongjiangensis</name>
    <dbReference type="NCBI Taxonomy" id="1387883"/>
    <lineage>
        <taxon>Bacteria</taxon>
        <taxon>Pseudomonadati</taxon>
        <taxon>Pseudomonadota</taxon>
        <taxon>Gammaproteobacteria</taxon>
        <taxon>Oceanospirillales</taxon>
        <taxon>Halomonadaceae</taxon>
        <taxon>Halomonas</taxon>
    </lineage>
</organism>
<dbReference type="EC" id="2.7.11.1" evidence="2"/>
<dbReference type="InterPro" id="IPR000687">
    <property type="entry name" value="RIO_kinase"/>
</dbReference>
<evidence type="ECO:0000313" key="15">
    <source>
        <dbReference type="Proteomes" id="UP000235346"/>
    </source>
</evidence>
<dbReference type="InterPro" id="IPR051272">
    <property type="entry name" value="RIO-type_Ser/Thr_kinase"/>
</dbReference>
<keyword evidence="3" id="KW-0723">Serine/threonine-protein kinase</keyword>
<dbReference type="GO" id="GO:0005524">
    <property type="term" value="F:ATP binding"/>
    <property type="evidence" value="ECO:0007669"/>
    <property type="project" value="UniProtKB-KW"/>
</dbReference>
<dbReference type="PANTHER" id="PTHR45723">
    <property type="entry name" value="SERINE/THREONINE-PROTEIN KINASE RIO1"/>
    <property type="match status" value="1"/>
</dbReference>
<dbReference type="Pfam" id="PF01163">
    <property type="entry name" value="RIO1"/>
    <property type="match status" value="1"/>
</dbReference>
<evidence type="ECO:0000256" key="9">
    <source>
        <dbReference type="ARBA" id="ARBA00022842"/>
    </source>
</evidence>
<dbReference type="InterPro" id="IPR018935">
    <property type="entry name" value="RIO_kinase_CS"/>
</dbReference>
<keyword evidence="7 14" id="KW-0418">Kinase</keyword>
<evidence type="ECO:0000256" key="12">
    <source>
        <dbReference type="SAM" id="MobiDB-lite"/>
    </source>
</evidence>
<dbReference type="AlphaFoldDB" id="A0A2N7TVJ4"/>
<comment type="similarity">
    <text evidence="1">Belongs to the protein kinase superfamily. RIO-type Ser/Thr kinase family.</text>
</comment>
<evidence type="ECO:0000256" key="6">
    <source>
        <dbReference type="ARBA" id="ARBA00022741"/>
    </source>
</evidence>
<dbReference type="PROSITE" id="PS01245">
    <property type="entry name" value="RIO1"/>
    <property type="match status" value="1"/>
</dbReference>
<evidence type="ECO:0000256" key="10">
    <source>
        <dbReference type="ARBA" id="ARBA00047899"/>
    </source>
</evidence>
<feature type="domain" description="RIO kinase" evidence="13">
    <location>
        <begin position="5"/>
        <end position="234"/>
    </location>
</feature>
<keyword evidence="15" id="KW-1185">Reference proteome</keyword>
<evidence type="ECO:0000256" key="7">
    <source>
        <dbReference type="ARBA" id="ARBA00022777"/>
    </source>
</evidence>
<dbReference type="GO" id="GO:0046872">
    <property type="term" value="F:metal ion binding"/>
    <property type="evidence" value="ECO:0007669"/>
    <property type="project" value="UniProtKB-KW"/>
</dbReference>
<sequence>MKIPRRLQPLVDDGLIDEVVTQLMSGKEAQVYVVRSGGELRCAKVFKEARQRSFKQAVQYQEGRKERNSRRARAMAKKTRYGQKEQEQAWLNAEVDALYRLASAGVRVPRPYGFVDGVLLMELIGDAEGFAAPRLDDVTLGAEEARGHHARVIGEVVRMLCAGLVHGDLSEFNVLLDERGPVIIDLPQAVDAAGNNSAAMMLERDVDNMRAYFGRFAPELLETDYAKEIWALYEAGELHPESRLTGCFAHDTAPVDVDDLMTVIDDVREEEAHRQAARHRGDEPGVEEAAEEWRESRREC</sequence>
<name>A0A2N7TVJ4_9GAMM</name>
<dbReference type="GO" id="GO:0004674">
    <property type="term" value="F:protein serine/threonine kinase activity"/>
    <property type="evidence" value="ECO:0007669"/>
    <property type="project" value="UniProtKB-KW"/>
</dbReference>
<evidence type="ECO:0000256" key="4">
    <source>
        <dbReference type="ARBA" id="ARBA00022679"/>
    </source>
</evidence>
<dbReference type="InterPro" id="IPR011009">
    <property type="entry name" value="Kinase-like_dom_sf"/>
</dbReference>